<evidence type="ECO:0000259" key="1">
    <source>
        <dbReference type="Pfam" id="PF01710"/>
    </source>
</evidence>
<dbReference type="InterPro" id="IPR009057">
    <property type="entry name" value="Homeodomain-like_sf"/>
</dbReference>
<dbReference type="EMBL" id="CADDTS010000031">
    <property type="protein sequence ID" value="CAB1215610.1"/>
    <property type="molecule type" value="Genomic_DNA"/>
</dbReference>
<evidence type="ECO:0000313" key="2">
    <source>
        <dbReference type="EMBL" id="CAB1215610.1"/>
    </source>
</evidence>
<proteinExistence type="predicted"/>
<reference evidence="2 3" key="1">
    <citation type="submission" date="2020-02" db="EMBL/GenBank/DDBJ databases">
        <authorList>
            <person name="Chaudhuri R."/>
        </authorList>
    </citation>
    <scope>NUCLEOTIDE SEQUENCE [LARGE SCALE GENOMIC DNA]</scope>
    <source>
        <strain evidence="2">SFB21</strain>
    </source>
</reference>
<protein>
    <recommendedName>
        <fullName evidence="1">Transposase Synechocystis PCC 6803 domain-containing protein</fullName>
    </recommendedName>
</protein>
<gene>
    <name evidence="2" type="ORF">SFB21_1749</name>
</gene>
<accession>A0A811GDM4</accession>
<evidence type="ECO:0000313" key="3">
    <source>
        <dbReference type="Proteomes" id="UP000489961"/>
    </source>
</evidence>
<organism evidence="2 3">
    <name type="scientific">Acinetobacter bouvetii</name>
    <dbReference type="NCBI Taxonomy" id="202951"/>
    <lineage>
        <taxon>Bacteria</taxon>
        <taxon>Pseudomonadati</taxon>
        <taxon>Pseudomonadota</taxon>
        <taxon>Gammaproteobacteria</taxon>
        <taxon>Moraxellales</taxon>
        <taxon>Moraxellaceae</taxon>
        <taxon>Acinetobacter</taxon>
    </lineage>
</organism>
<feature type="domain" description="Transposase Synechocystis PCC 6803" evidence="1">
    <location>
        <begin position="1"/>
        <end position="75"/>
    </location>
</feature>
<name>A0A811GDM4_9GAMM</name>
<dbReference type="AlphaFoldDB" id="A0A811GDM4"/>
<dbReference type="Pfam" id="PF01710">
    <property type="entry name" value="HTH_Tnp_IS630"/>
    <property type="match status" value="1"/>
</dbReference>
<sequence length="104" mass="12220">MGYSKDFKDKVIEIMTRDQLSVRKAAQHFGVCTRTIQLWKKSTENRPIPGCPAKISKEQILKDVEQYLMIILVNRLSVLVSVHMQYLMRYMPQEYRVKKDVKAS</sequence>
<dbReference type="SUPFAM" id="SSF46689">
    <property type="entry name" value="Homeodomain-like"/>
    <property type="match status" value="1"/>
</dbReference>
<comment type="caution">
    <text evidence="2">The sequence shown here is derived from an EMBL/GenBank/DDBJ whole genome shotgun (WGS) entry which is preliminary data.</text>
</comment>
<dbReference type="Proteomes" id="UP000489961">
    <property type="component" value="Unassembled WGS sequence"/>
</dbReference>
<dbReference type="InterPro" id="IPR002622">
    <property type="entry name" value="Transposase_14"/>
</dbReference>